<organism evidence="1 2">
    <name type="scientific">Portunus trituberculatus</name>
    <name type="common">Swimming crab</name>
    <name type="synonym">Neptunus trituberculatus</name>
    <dbReference type="NCBI Taxonomy" id="210409"/>
    <lineage>
        <taxon>Eukaryota</taxon>
        <taxon>Metazoa</taxon>
        <taxon>Ecdysozoa</taxon>
        <taxon>Arthropoda</taxon>
        <taxon>Crustacea</taxon>
        <taxon>Multicrustacea</taxon>
        <taxon>Malacostraca</taxon>
        <taxon>Eumalacostraca</taxon>
        <taxon>Eucarida</taxon>
        <taxon>Decapoda</taxon>
        <taxon>Pleocyemata</taxon>
        <taxon>Brachyura</taxon>
        <taxon>Eubrachyura</taxon>
        <taxon>Portunoidea</taxon>
        <taxon>Portunidae</taxon>
        <taxon>Portuninae</taxon>
        <taxon>Portunus</taxon>
    </lineage>
</organism>
<dbReference type="Proteomes" id="UP000324222">
    <property type="component" value="Unassembled WGS sequence"/>
</dbReference>
<dbReference type="AlphaFoldDB" id="A0A5B7JH91"/>
<name>A0A5B7JH91_PORTR</name>
<evidence type="ECO:0000313" key="1">
    <source>
        <dbReference type="EMBL" id="MPC92338.1"/>
    </source>
</evidence>
<protein>
    <submittedName>
        <fullName evidence="1">Uncharacterized protein</fullName>
    </submittedName>
</protein>
<proteinExistence type="predicted"/>
<accession>A0A5B7JH91</accession>
<sequence length="76" mass="8169">MPHLSSWRDVIHSAVRIGSSDASVRVCHLVLDAGGSSLPETGEHDTRKTQWAAVAQLRVRVTKADPVRGCVTPAPQ</sequence>
<reference evidence="1 2" key="1">
    <citation type="submission" date="2019-05" db="EMBL/GenBank/DDBJ databases">
        <title>Another draft genome of Portunus trituberculatus and its Hox gene families provides insights of decapod evolution.</title>
        <authorList>
            <person name="Jeong J.-H."/>
            <person name="Song I."/>
            <person name="Kim S."/>
            <person name="Choi T."/>
            <person name="Kim D."/>
            <person name="Ryu S."/>
            <person name="Kim W."/>
        </authorList>
    </citation>
    <scope>NUCLEOTIDE SEQUENCE [LARGE SCALE GENOMIC DNA]</scope>
    <source>
        <tissue evidence="1">Muscle</tissue>
    </source>
</reference>
<gene>
    <name evidence="1" type="ORF">E2C01_087421</name>
</gene>
<evidence type="ECO:0000313" key="2">
    <source>
        <dbReference type="Proteomes" id="UP000324222"/>
    </source>
</evidence>
<keyword evidence="2" id="KW-1185">Reference proteome</keyword>
<dbReference type="EMBL" id="VSRR010090880">
    <property type="protein sequence ID" value="MPC92338.1"/>
    <property type="molecule type" value="Genomic_DNA"/>
</dbReference>
<comment type="caution">
    <text evidence="1">The sequence shown here is derived from an EMBL/GenBank/DDBJ whole genome shotgun (WGS) entry which is preliminary data.</text>
</comment>